<dbReference type="InterPro" id="IPR026906">
    <property type="entry name" value="LRR_5"/>
</dbReference>
<sequence>MRRFLTAMEWRMVSNLQLQSFIYEKKEGSAAVWRCFSNEERAEIPEMLGGLPVTELAPYAFSEHLDEHKLRKGLCQGRLFFTQAGTEDRKEGQEALKGGKLKEIHLPDTVKKVGRYCFYNCENLEQIEFAGGKLDWGSGVFTGCHRISRLKVRQSGEGLSLREILEEVREELRVDFEEKGQVVLRLVFPEFYEEGVENTPARILENHVHGSGILYRNCVGVKGVDFRRYDRLFPHARAQEPEQVLFELVLGRLKYPKELGEEGKRQYQDFLLEKWERACAYAVVSRDMEAVKILADAAGKKDRGFLEKLSHKAAAGNFPEAAGWCMNRLAGKEEGRRGRRRLEL</sequence>
<evidence type="ECO:0000313" key="1">
    <source>
        <dbReference type="EMBL" id="HIR13777.1"/>
    </source>
</evidence>
<dbReference type="Gene3D" id="3.80.10.10">
    <property type="entry name" value="Ribonuclease Inhibitor"/>
    <property type="match status" value="1"/>
</dbReference>
<dbReference type="AlphaFoldDB" id="A0A9D1AE82"/>
<accession>A0A9D1AE82</accession>
<dbReference type="Proteomes" id="UP000886757">
    <property type="component" value="Unassembled WGS sequence"/>
</dbReference>
<dbReference type="EMBL" id="DVGK01000085">
    <property type="protein sequence ID" value="HIR13777.1"/>
    <property type="molecule type" value="Genomic_DNA"/>
</dbReference>
<comment type="caution">
    <text evidence="1">The sequence shown here is derived from an EMBL/GenBank/DDBJ whole genome shotgun (WGS) entry which is preliminary data.</text>
</comment>
<evidence type="ECO:0000313" key="2">
    <source>
        <dbReference type="Proteomes" id="UP000886757"/>
    </source>
</evidence>
<organism evidence="1 2">
    <name type="scientific">Candidatus Choladousia intestinavium</name>
    <dbReference type="NCBI Taxonomy" id="2840727"/>
    <lineage>
        <taxon>Bacteria</taxon>
        <taxon>Bacillati</taxon>
        <taxon>Bacillota</taxon>
        <taxon>Clostridia</taxon>
        <taxon>Lachnospirales</taxon>
        <taxon>Lachnospiraceae</taxon>
        <taxon>Lachnospiraceae incertae sedis</taxon>
        <taxon>Candidatus Choladousia</taxon>
    </lineage>
</organism>
<name>A0A9D1AE82_9FIRM</name>
<protein>
    <submittedName>
        <fullName evidence="1">Leucine-rich repeat protein</fullName>
    </submittedName>
</protein>
<gene>
    <name evidence="1" type="ORF">IAB31_07625</name>
</gene>
<reference evidence="1" key="1">
    <citation type="submission" date="2020-10" db="EMBL/GenBank/DDBJ databases">
        <authorList>
            <person name="Gilroy R."/>
        </authorList>
    </citation>
    <scope>NUCLEOTIDE SEQUENCE</scope>
    <source>
        <strain evidence="1">ChiSjej4B22-8148</strain>
    </source>
</reference>
<dbReference type="InterPro" id="IPR032675">
    <property type="entry name" value="LRR_dom_sf"/>
</dbReference>
<dbReference type="Pfam" id="PF13306">
    <property type="entry name" value="LRR_5"/>
    <property type="match status" value="1"/>
</dbReference>
<proteinExistence type="predicted"/>
<reference evidence="1" key="2">
    <citation type="journal article" date="2021" name="PeerJ">
        <title>Extensive microbial diversity within the chicken gut microbiome revealed by metagenomics and culture.</title>
        <authorList>
            <person name="Gilroy R."/>
            <person name="Ravi A."/>
            <person name="Getino M."/>
            <person name="Pursley I."/>
            <person name="Horton D.L."/>
            <person name="Alikhan N.F."/>
            <person name="Baker D."/>
            <person name="Gharbi K."/>
            <person name="Hall N."/>
            <person name="Watson M."/>
            <person name="Adriaenssens E.M."/>
            <person name="Foster-Nyarko E."/>
            <person name="Jarju S."/>
            <person name="Secka A."/>
            <person name="Antonio M."/>
            <person name="Oren A."/>
            <person name="Chaudhuri R.R."/>
            <person name="La Ragione R."/>
            <person name="Hildebrand F."/>
            <person name="Pallen M.J."/>
        </authorList>
    </citation>
    <scope>NUCLEOTIDE SEQUENCE</scope>
    <source>
        <strain evidence="1">ChiSjej4B22-8148</strain>
    </source>
</reference>